<proteinExistence type="predicted"/>
<dbReference type="KEGG" id="nhy:JQS43_21230"/>
<name>A0A895YCU7_9ACTN</name>
<organism evidence="1 2">
    <name type="scientific">Natronosporangium hydrolyticum</name>
    <dbReference type="NCBI Taxonomy" id="2811111"/>
    <lineage>
        <taxon>Bacteria</taxon>
        <taxon>Bacillati</taxon>
        <taxon>Actinomycetota</taxon>
        <taxon>Actinomycetes</taxon>
        <taxon>Micromonosporales</taxon>
        <taxon>Micromonosporaceae</taxon>
        <taxon>Natronosporangium</taxon>
    </lineage>
</organism>
<keyword evidence="2" id="KW-1185">Reference proteome</keyword>
<evidence type="ECO:0000313" key="1">
    <source>
        <dbReference type="EMBL" id="QSB14035.1"/>
    </source>
</evidence>
<dbReference type="RefSeq" id="WP_239676151.1">
    <property type="nucleotide sequence ID" value="NZ_CP070499.1"/>
</dbReference>
<dbReference type="AlphaFoldDB" id="A0A895YCU7"/>
<protein>
    <submittedName>
        <fullName evidence="1">Uncharacterized protein</fullName>
    </submittedName>
</protein>
<accession>A0A895YCU7</accession>
<dbReference type="Proteomes" id="UP000662857">
    <property type="component" value="Chromosome"/>
</dbReference>
<dbReference type="EMBL" id="CP070499">
    <property type="protein sequence ID" value="QSB14035.1"/>
    <property type="molecule type" value="Genomic_DNA"/>
</dbReference>
<gene>
    <name evidence="1" type="ORF">JQS43_21230</name>
</gene>
<sequence>MGEPGQRPESDALQTADALALALEEVGFDVGRAFPLLGAGSGREGVPVVELGQVSASVADSLAAVLHRAARKGLRVPGAAD</sequence>
<evidence type="ECO:0000313" key="2">
    <source>
        <dbReference type="Proteomes" id="UP000662857"/>
    </source>
</evidence>
<reference evidence="1" key="1">
    <citation type="submission" date="2021-02" db="EMBL/GenBank/DDBJ databases">
        <title>Natrosporangium hydrolyticum gen. nov., sp. nov, a haloalkaliphilic actinobacterium from a soda solonchak soil.</title>
        <authorList>
            <person name="Sorokin D.Y."/>
            <person name="Khijniak T.V."/>
            <person name="Zakharycheva A.P."/>
            <person name="Boueva O.V."/>
            <person name="Ariskina E.V."/>
            <person name="Hahnke R.L."/>
            <person name="Bunk B."/>
            <person name="Sproer C."/>
            <person name="Schumann P."/>
            <person name="Evtushenko L.I."/>
            <person name="Kublanov I.V."/>
        </authorList>
    </citation>
    <scope>NUCLEOTIDE SEQUENCE</scope>
    <source>
        <strain evidence="1">DSM 106523</strain>
    </source>
</reference>